<evidence type="ECO:0000256" key="1">
    <source>
        <dbReference type="SAM" id="MobiDB-lite"/>
    </source>
</evidence>
<gene>
    <name evidence="2" type="ordered locus">LHK_01650</name>
</gene>
<dbReference type="STRING" id="557598.LHK_01650"/>
<dbReference type="Proteomes" id="UP000002010">
    <property type="component" value="Chromosome"/>
</dbReference>
<dbReference type="RefSeq" id="WP_012697122.1">
    <property type="nucleotide sequence ID" value="NC_012559.1"/>
</dbReference>
<feature type="region of interest" description="Disordered" evidence="1">
    <location>
        <begin position="41"/>
        <end position="66"/>
    </location>
</feature>
<dbReference type="KEGG" id="lhk:LHK_01650"/>
<dbReference type="AlphaFoldDB" id="C1D846"/>
<organism evidence="2 3">
    <name type="scientific">Laribacter hongkongensis (strain HLHK9)</name>
    <dbReference type="NCBI Taxonomy" id="557598"/>
    <lineage>
        <taxon>Bacteria</taxon>
        <taxon>Pseudomonadati</taxon>
        <taxon>Pseudomonadota</taxon>
        <taxon>Betaproteobacteria</taxon>
        <taxon>Neisseriales</taxon>
        <taxon>Aquaspirillaceae</taxon>
        <taxon>Laribacter</taxon>
    </lineage>
</organism>
<reference evidence="2 3" key="1">
    <citation type="journal article" date="2009" name="PLoS Genet.">
        <title>The complete genome and proteome of Laribacter hongkongensis reveal potential mechanisms for adaptations to different temperatures and habitats.</title>
        <authorList>
            <person name="Woo P.C."/>
            <person name="Lau S.K."/>
            <person name="Tse H."/>
            <person name="Teng J.L."/>
            <person name="Curreem S.O."/>
            <person name="Tsang A.K."/>
            <person name="Fan R.Y."/>
            <person name="Wong G.K."/>
            <person name="Huang Y."/>
            <person name="Loman N.J."/>
            <person name="Snyder L.A."/>
            <person name="Cai J.J."/>
            <person name="Huang J.D."/>
            <person name="Mak W."/>
            <person name="Pallen M.J."/>
            <person name="Lok S."/>
            <person name="Yuen K.Y."/>
        </authorList>
    </citation>
    <scope>NUCLEOTIDE SEQUENCE [LARGE SCALE GENOMIC DNA]</scope>
    <source>
        <strain evidence="2 3">HLHK9</strain>
    </source>
</reference>
<keyword evidence="3" id="KW-1185">Reference proteome</keyword>
<sequence length="66" mass="7087">MKIMLKCSYVTRSETLPPGAEVDLDDAEAGRLLDAGLAVEVMTSQRRRKPAQRPAETGGEPDGDAD</sequence>
<accession>C1D846</accession>
<evidence type="ECO:0000313" key="3">
    <source>
        <dbReference type="Proteomes" id="UP000002010"/>
    </source>
</evidence>
<evidence type="ECO:0000313" key="2">
    <source>
        <dbReference type="EMBL" id="ACO74636.1"/>
    </source>
</evidence>
<proteinExistence type="predicted"/>
<protein>
    <submittedName>
        <fullName evidence="2">Uncharacterized protein</fullName>
    </submittedName>
</protein>
<dbReference type="HOGENOM" id="CLU_2825779_0_0_4"/>
<name>C1D846_LARHH</name>
<dbReference type="EMBL" id="CP001154">
    <property type="protein sequence ID" value="ACO74636.1"/>
    <property type="molecule type" value="Genomic_DNA"/>
</dbReference>